<evidence type="ECO:0000259" key="6">
    <source>
        <dbReference type="PROSITE" id="PS50043"/>
    </source>
</evidence>
<dbReference type="GO" id="GO:0000160">
    <property type="term" value="P:phosphorelay signal transduction system"/>
    <property type="evidence" value="ECO:0007669"/>
    <property type="project" value="InterPro"/>
</dbReference>
<evidence type="ECO:0000256" key="4">
    <source>
        <dbReference type="ARBA" id="ARBA00023163"/>
    </source>
</evidence>
<evidence type="ECO:0000259" key="7">
    <source>
        <dbReference type="PROSITE" id="PS50110"/>
    </source>
</evidence>
<dbReference type="InterPro" id="IPR016032">
    <property type="entry name" value="Sig_transdc_resp-reg_C-effctor"/>
</dbReference>
<dbReference type="AlphaFoldDB" id="A0A949JCT7"/>
<feature type="domain" description="Response regulatory" evidence="7">
    <location>
        <begin position="3"/>
        <end position="126"/>
    </location>
</feature>
<dbReference type="Proteomes" id="UP000694501">
    <property type="component" value="Unassembled WGS sequence"/>
</dbReference>
<name>A0A949JCT7_9ACTN</name>
<dbReference type="PROSITE" id="PS50043">
    <property type="entry name" value="HTH_LUXR_2"/>
    <property type="match status" value="1"/>
</dbReference>
<dbReference type="PRINTS" id="PR00038">
    <property type="entry name" value="HTHLUXR"/>
</dbReference>
<reference evidence="8" key="1">
    <citation type="submission" date="2021-06" db="EMBL/GenBank/DDBJ databases">
        <title>Sequencing of actinobacteria type strains.</title>
        <authorList>
            <person name="Nguyen G.-S."/>
            <person name="Wentzel A."/>
        </authorList>
    </citation>
    <scope>NUCLEOTIDE SEQUENCE</scope>
    <source>
        <strain evidence="8">P38-E01</strain>
    </source>
</reference>
<evidence type="ECO:0000313" key="9">
    <source>
        <dbReference type="Proteomes" id="UP000694501"/>
    </source>
</evidence>
<feature type="modified residue" description="4-aspartylphosphate" evidence="5">
    <location>
        <position position="53"/>
    </location>
</feature>
<evidence type="ECO:0000256" key="3">
    <source>
        <dbReference type="ARBA" id="ARBA00023125"/>
    </source>
</evidence>
<evidence type="ECO:0000313" key="8">
    <source>
        <dbReference type="EMBL" id="MBU7597677.1"/>
    </source>
</evidence>
<dbReference type="InterPro" id="IPR001789">
    <property type="entry name" value="Sig_transdc_resp-reg_receiver"/>
</dbReference>
<dbReference type="Pfam" id="PF00196">
    <property type="entry name" value="GerE"/>
    <property type="match status" value="1"/>
</dbReference>
<keyword evidence="9" id="KW-1185">Reference proteome</keyword>
<keyword evidence="1 5" id="KW-0597">Phosphoprotein</keyword>
<evidence type="ECO:0000256" key="2">
    <source>
        <dbReference type="ARBA" id="ARBA00023015"/>
    </source>
</evidence>
<dbReference type="SMART" id="SM00448">
    <property type="entry name" value="REC"/>
    <property type="match status" value="1"/>
</dbReference>
<dbReference type="PANTHER" id="PTHR43214">
    <property type="entry name" value="TWO-COMPONENT RESPONSE REGULATOR"/>
    <property type="match status" value="1"/>
</dbReference>
<protein>
    <submittedName>
        <fullName evidence="8">Response regulator transcription factor</fullName>
    </submittedName>
</protein>
<proteinExistence type="predicted"/>
<keyword evidence="2" id="KW-0805">Transcription regulation</keyword>
<dbReference type="CDD" id="cd06170">
    <property type="entry name" value="LuxR_C_like"/>
    <property type="match status" value="1"/>
</dbReference>
<dbReference type="EMBL" id="JAELVF020000001">
    <property type="protein sequence ID" value="MBU7597677.1"/>
    <property type="molecule type" value="Genomic_DNA"/>
</dbReference>
<dbReference type="Gene3D" id="3.40.50.2300">
    <property type="match status" value="1"/>
</dbReference>
<dbReference type="SUPFAM" id="SSF46894">
    <property type="entry name" value="C-terminal effector domain of the bipartite response regulators"/>
    <property type="match status" value="1"/>
</dbReference>
<dbReference type="Pfam" id="PF00072">
    <property type="entry name" value="Response_reg"/>
    <property type="match status" value="1"/>
</dbReference>
<dbReference type="GO" id="GO:0003677">
    <property type="term" value="F:DNA binding"/>
    <property type="evidence" value="ECO:0007669"/>
    <property type="project" value="UniProtKB-KW"/>
</dbReference>
<dbReference type="GO" id="GO:0006355">
    <property type="term" value="P:regulation of DNA-templated transcription"/>
    <property type="evidence" value="ECO:0007669"/>
    <property type="project" value="InterPro"/>
</dbReference>
<dbReference type="InterPro" id="IPR058245">
    <property type="entry name" value="NreC/VraR/RcsB-like_REC"/>
</dbReference>
<comment type="caution">
    <text evidence="8">The sequence shown here is derived from an EMBL/GenBank/DDBJ whole genome shotgun (WGS) entry which is preliminary data.</text>
</comment>
<organism evidence="8 9">
    <name type="scientific">Streptomyces tardus</name>
    <dbReference type="NCBI Taxonomy" id="2780544"/>
    <lineage>
        <taxon>Bacteria</taxon>
        <taxon>Bacillati</taxon>
        <taxon>Actinomycetota</taxon>
        <taxon>Actinomycetes</taxon>
        <taxon>Kitasatosporales</taxon>
        <taxon>Streptomycetaceae</taxon>
        <taxon>Streptomyces</taxon>
    </lineage>
</organism>
<dbReference type="RefSeq" id="WP_211040802.1">
    <property type="nucleotide sequence ID" value="NZ_JAELVF020000001.1"/>
</dbReference>
<dbReference type="InterPro" id="IPR039420">
    <property type="entry name" value="WalR-like"/>
</dbReference>
<sequence length="224" mass="23315">MIRVAVVDDEELIRSSVRLILNSAPDIEVVAEAAGGGAVDSVLATRPDVLLLDIRMPGTDGLAVLRELRREGPDGSAADPDLPAVCMLTTFDADEYLTAALRLGASGYLLKDAEPTRLIETVRVLAAGGSTLDPSITPTVIGGYLHRTAGSPEARDAIDTLTPREREVLALLAHGRSNSAIAEQLGLAHGTVKDHVSTLLAKLGGVNRVQAAVLADRAGLTDGS</sequence>
<evidence type="ECO:0000256" key="1">
    <source>
        <dbReference type="ARBA" id="ARBA00022553"/>
    </source>
</evidence>
<accession>A0A949JCT7</accession>
<keyword evidence="3" id="KW-0238">DNA-binding</keyword>
<dbReference type="InterPro" id="IPR011006">
    <property type="entry name" value="CheY-like_superfamily"/>
</dbReference>
<dbReference type="PROSITE" id="PS50110">
    <property type="entry name" value="RESPONSE_REGULATORY"/>
    <property type="match status" value="1"/>
</dbReference>
<dbReference type="SUPFAM" id="SSF52172">
    <property type="entry name" value="CheY-like"/>
    <property type="match status" value="1"/>
</dbReference>
<gene>
    <name evidence="8" type="ORF">JGS22_008605</name>
</gene>
<feature type="domain" description="HTH luxR-type" evidence="6">
    <location>
        <begin position="154"/>
        <end position="219"/>
    </location>
</feature>
<dbReference type="SMART" id="SM00421">
    <property type="entry name" value="HTH_LUXR"/>
    <property type="match status" value="1"/>
</dbReference>
<dbReference type="PANTHER" id="PTHR43214:SF24">
    <property type="entry name" value="TRANSCRIPTIONAL REGULATORY PROTEIN NARL-RELATED"/>
    <property type="match status" value="1"/>
</dbReference>
<dbReference type="InterPro" id="IPR000792">
    <property type="entry name" value="Tscrpt_reg_LuxR_C"/>
</dbReference>
<dbReference type="CDD" id="cd17535">
    <property type="entry name" value="REC_NarL-like"/>
    <property type="match status" value="1"/>
</dbReference>
<evidence type="ECO:0000256" key="5">
    <source>
        <dbReference type="PROSITE-ProRule" id="PRU00169"/>
    </source>
</evidence>
<keyword evidence="4" id="KW-0804">Transcription</keyword>